<name>A0A0W8FPW7_9ZZZZ</name>
<comment type="caution">
    <text evidence="2">The sequence shown here is derived from an EMBL/GenBank/DDBJ whole genome shotgun (WGS) entry which is preliminary data.</text>
</comment>
<accession>A0A0W8FPW7</accession>
<sequence length="106" mass="11775">MNSASFSSIMVCINSIKVPVTGIGIAPAPIEALAASCHIFSFINFSLSYKIYILLKFNKYDFFNSFPFKHLLSKKNKKFIFLAYFTSGICILLADLTIVSKMAGCK</sequence>
<reference evidence="2" key="1">
    <citation type="journal article" date="2015" name="Proc. Natl. Acad. Sci. U.S.A.">
        <title>Networks of energetic and metabolic interactions define dynamics in microbial communities.</title>
        <authorList>
            <person name="Embree M."/>
            <person name="Liu J.K."/>
            <person name="Al-Bassam M.M."/>
            <person name="Zengler K."/>
        </authorList>
    </citation>
    <scope>NUCLEOTIDE SEQUENCE</scope>
</reference>
<dbReference type="EMBL" id="LNQE01000932">
    <property type="protein sequence ID" value="KUG22924.1"/>
    <property type="molecule type" value="Genomic_DNA"/>
</dbReference>
<keyword evidence="1" id="KW-0812">Transmembrane</keyword>
<organism evidence="2">
    <name type="scientific">hydrocarbon metagenome</name>
    <dbReference type="NCBI Taxonomy" id="938273"/>
    <lineage>
        <taxon>unclassified sequences</taxon>
        <taxon>metagenomes</taxon>
        <taxon>ecological metagenomes</taxon>
    </lineage>
</organism>
<protein>
    <submittedName>
        <fullName evidence="2">Uncharacterized protein</fullName>
    </submittedName>
</protein>
<proteinExistence type="predicted"/>
<dbReference type="AlphaFoldDB" id="A0A0W8FPW7"/>
<keyword evidence="1" id="KW-1133">Transmembrane helix</keyword>
<evidence type="ECO:0000313" key="2">
    <source>
        <dbReference type="EMBL" id="KUG22924.1"/>
    </source>
</evidence>
<gene>
    <name evidence="2" type="ORF">ASZ90_007295</name>
</gene>
<feature type="transmembrane region" description="Helical" evidence="1">
    <location>
        <begin position="79"/>
        <end position="99"/>
    </location>
</feature>
<keyword evidence="1" id="KW-0472">Membrane</keyword>
<evidence type="ECO:0000256" key="1">
    <source>
        <dbReference type="SAM" id="Phobius"/>
    </source>
</evidence>